<comment type="caution">
    <text evidence="2">The sequence shown here is derived from an EMBL/GenBank/DDBJ whole genome shotgun (WGS) entry which is preliminary data.</text>
</comment>
<sequence length="76" mass="8773">MQTQDQMTGRRRLNHLSLALELRTSHLITLRFHPDRTPALLSLPLSSIFVCIIAVSHLLQPDHNSTIYRNLLFQLV</sequence>
<gene>
    <name evidence="2" type="ORF">CPB83DRAFT_521022</name>
</gene>
<organism evidence="2 3">
    <name type="scientific">Crepidotus variabilis</name>
    <dbReference type="NCBI Taxonomy" id="179855"/>
    <lineage>
        <taxon>Eukaryota</taxon>
        <taxon>Fungi</taxon>
        <taxon>Dikarya</taxon>
        <taxon>Basidiomycota</taxon>
        <taxon>Agaricomycotina</taxon>
        <taxon>Agaricomycetes</taxon>
        <taxon>Agaricomycetidae</taxon>
        <taxon>Agaricales</taxon>
        <taxon>Agaricineae</taxon>
        <taxon>Crepidotaceae</taxon>
        <taxon>Crepidotus</taxon>
    </lineage>
</organism>
<protein>
    <submittedName>
        <fullName evidence="2">Uncharacterized protein</fullName>
    </submittedName>
</protein>
<proteinExistence type="predicted"/>
<accession>A0A9P6JME8</accession>
<dbReference type="AlphaFoldDB" id="A0A9P6JME8"/>
<keyword evidence="1" id="KW-0472">Membrane</keyword>
<feature type="transmembrane region" description="Helical" evidence="1">
    <location>
        <begin position="39"/>
        <end position="59"/>
    </location>
</feature>
<evidence type="ECO:0000256" key="1">
    <source>
        <dbReference type="SAM" id="Phobius"/>
    </source>
</evidence>
<keyword evidence="3" id="KW-1185">Reference proteome</keyword>
<reference evidence="2" key="1">
    <citation type="submission" date="2020-11" db="EMBL/GenBank/DDBJ databases">
        <authorList>
            <consortium name="DOE Joint Genome Institute"/>
            <person name="Ahrendt S."/>
            <person name="Riley R."/>
            <person name="Andreopoulos W."/>
            <person name="Labutti K."/>
            <person name="Pangilinan J."/>
            <person name="Ruiz-Duenas F.J."/>
            <person name="Barrasa J.M."/>
            <person name="Sanchez-Garcia M."/>
            <person name="Camarero S."/>
            <person name="Miyauchi S."/>
            <person name="Serrano A."/>
            <person name="Linde D."/>
            <person name="Babiker R."/>
            <person name="Drula E."/>
            <person name="Ayuso-Fernandez I."/>
            <person name="Pacheco R."/>
            <person name="Padilla G."/>
            <person name="Ferreira P."/>
            <person name="Barriuso J."/>
            <person name="Kellner H."/>
            <person name="Castanera R."/>
            <person name="Alfaro M."/>
            <person name="Ramirez L."/>
            <person name="Pisabarro A.G."/>
            <person name="Kuo A."/>
            <person name="Tritt A."/>
            <person name="Lipzen A."/>
            <person name="He G."/>
            <person name="Yan M."/>
            <person name="Ng V."/>
            <person name="Cullen D."/>
            <person name="Martin F."/>
            <person name="Rosso M.-N."/>
            <person name="Henrissat B."/>
            <person name="Hibbett D."/>
            <person name="Martinez A.T."/>
            <person name="Grigoriev I.V."/>
        </authorList>
    </citation>
    <scope>NUCLEOTIDE SEQUENCE</scope>
    <source>
        <strain evidence="2">CBS 506.95</strain>
    </source>
</reference>
<keyword evidence="1" id="KW-0812">Transmembrane</keyword>
<keyword evidence="1" id="KW-1133">Transmembrane helix</keyword>
<dbReference type="Proteomes" id="UP000807306">
    <property type="component" value="Unassembled WGS sequence"/>
</dbReference>
<dbReference type="EMBL" id="MU157881">
    <property type="protein sequence ID" value="KAF9525665.1"/>
    <property type="molecule type" value="Genomic_DNA"/>
</dbReference>
<name>A0A9P6JME8_9AGAR</name>
<evidence type="ECO:0000313" key="2">
    <source>
        <dbReference type="EMBL" id="KAF9525665.1"/>
    </source>
</evidence>
<evidence type="ECO:0000313" key="3">
    <source>
        <dbReference type="Proteomes" id="UP000807306"/>
    </source>
</evidence>